<evidence type="ECO:0000313" key="2">
    <source>
        <dbReference type="Proteomes" id="UP000663823"/>
    </source>
</evidence>
<gene>
    <name evidence="1" type="ORF">OTI717_LOCUS39010</name>
</gene>
<sequence length="100" mass="11369">MKRTITDKNNTLSSSALVSLDAYIVHINKITKNNTNDNHHYSFIACIEDQSTVRVVKYLSKVPYCSLHNRLKESLRSGRGASITSLREQNDQYTCTMSTK</sequence>
<reference evidence="1" key="1">
    <citation type="submission" date="2021-02" db="EMBL/GenBank/DDBJ databases">
        <authorList>
            <person name="Nowell W R."/>
        </authorList>
    </citation>
    <scope>NUCLEOTIDE SEQUENCE</scope>
</reference>
<dbReference type="Proteomes" id="UP000663823">
    <property type="component" value="Unassembled WGS sequence"/>
</dbReference>
<proteinExistence type="predicted"/>
<dbReference type="AlphaFoldDB" id="A0A820CCK6"/>
<feature type="non-terminal residue" evidence="1">
    <location>
        <position position="100"/>
    </location>
</feature>
<evidence type="ECO:0000313" key="1">
    <source>
        <dbReference type="EMBL" id="CAF4211687.1"/>
    </source>
</evidence>
<organism evidence="1 2">
    <name type="scientific">Rotaria sordida</name>
    <dbReference type="NCBI Taxonomy" id="392033"/>
    <lineage>
        <taxon>Eukaryota</taxon>
        <taxon>Metazoa</taxon>
        <taxon>Spiralia</taxon>
        <taxon>Gnathifera</taxon>
        <taxon>Rotifera</taxon>
        <taxon>Eurotatoria</taxon>
        <taxon>Bdelloidea</taxon>
        <taxon>Philodinida</taxon>
        <taxon>Philodinidae</taxon>
        <taxon>Rotaria</taxon>
    </lineage>
</organism>
<name>A0A820CCK6_9BILA</name>
<comment type="caution">
    <text evidence="1">The sequence shown here is derived from an EMBL/GenBank/DDBJ whole genome shotgun (WGS) entry which is preliminary data.</text>
</comment>
<accession>A0A820CCK6</accession>
<dbReference type="EMBL" id="CAJOAX010023318">
    <property type="protein sequence ID" value="CAF4211687.1"/>
    <property type="molecule type" value="Genomic_DNA"/>
</dbReference>
<protein>
    <submittedName>
        <fullName evidence="1">Uncharacterized protein</fullName>
    </submittedName>
</protein>